<accession>D5P6F8</accession>
<feature type="region of interest" description="Disordered" evidence="1">
    <location>
        <begin position="14"/>
        <end position="41"/>
    </location>
</feature>
<evidence type="ECO:0000313" key="3">
    <source>
        <dbReference type="Proteomes" id="UP000003653"/>
    </source>
</evidence>
<comment type="caution">
    <text evidence="2">The sequence shown here is derived from an EMBL/GenBank/DDBJ whole genome shotgun (WGS) entry which is preliminary data.</text>
</comment>
<gene>
    <name evidence="2" type="ORF">HMPREF0591_1752</name>
</gene>
<name>D5P6F8_9MYCO</name>
<evidence type="ECO:0000313" key="2">
    <source>
        <dbReference type="EMBL" id="EFG78341.1"/>
    </source>
</evidence>
<organism evidence="2 3">
    <name type="scientific">Mycobacterium parascrofulaceum ATCC BAA-614</name>
    <dbReference type="NCBI Taxonomy" id="525368"/>
    <lineage>
        <taxon>Bacteria</taxon>
        <taxon>Bacillati</taxon>
        <taxon>Actinomycetota</taxon>
        <taxon>Actinomycetes</taxon>
        <taxon>Mycobacteriales</taxon>
        <taxon>Mycobacteriaceae</taxon>
        <taxon>Mycobacterium</taxon>
        <taxon>Mycobacterium simiae complex</taxon>
    </lineage>
</organism>
<proteinExistence type="predicted"/>
<dbReference type="AlphaFoldDB" id="D5P6F8"/>
<evidence type="ECO:0000256" key="1">
    <source>
        <dbReference type="SAM" id="MobiDB-lite"/>
    </source>
</evidence>
<dbReference type="HOGENOM" id="CLU_179269_0_0_11"/>
<feature type="compositionally biased region" description="Basic and acidic residues" evidence="1">
    <location>
        <begin position="21"/>
        <end position="41"/>
    </location>
</feature>
<keyword evidence="3" id="KW-1185">Reference proteome</keyword>
<reference evidence="2 3" key="1">
    <citation type="submission" date="2010-04" db="EMBL/GenBank/DDBJ databases">
        <authorList>
            <person name="Muzny D."/>
            <person name="Qin X."/>
            <person name="Deng J."/>
            <person name="Jiang H."/>
            <person name="Liu Y."/>
            <person name="Qu J."/>
            <person name="Song X.-Z."/>
            <person name="Zhang L."/>
            <person name="Thornton R."/>
            <person name="Coyle M."/>
            <person name="Francisco L."/>
            <person name="Jackson L."/>
            <person name="Javaid M."/>
            <person name="Korchina V."/>
            <person name="Kovar C."/>
            <person name="Mata R."/>
            <person name="Mathew T."/>
            <person name="Ngo R."/>
            <person name="Nguyen L."/>
            <person name="Nguyen N."/>
            <person name="Okwuonu G."/>
            <person name="Ongeri F."/>
            <person name="Pham C."/>
            <person name="Simmons D."/>
            <person name="Wilczek-Boney K."/>
            <person name="Hale W."/>
            <person name="Jakkamsetti A."/>
            <person name="Pham P."/>
            <person name="Ruth R."/>
            <person name="San Lucas F."/>
            <person name="Warren J."/>
            <person name="Zhang J."/>
            <person name="Zhao Z."/>
            <person name="Zhou C."/>
            <person name="Zhu D."/>
            <person name="Lee S."/>
            <person name="Bess C."/>
            <person name="Blankenburg K."/>
            <person name="Forbes L."/>
            <person name="Fu Q."/>
            <person name="Gubbala S."/>
            <person name="Hirani K."/>
            <person name="Jayaseelan J.C."/>
            <person name="Lara F."/>
            <person name="Munidasa M."/>
            <person name="Palculict T."/>
            <person name="Patil S."/>
            <person name="Pu L.-L."/>
            <person name="Saada N."/>
            <person name="Tang L."/>
            <person name="Weissenberger G."/>
            <person name="Zhu Y."/>
            <person name="Hemphill L."/>
            <person name="Shang Y."/>
            <person name="Youmans B."/>
            <person name="Ayvaz T."/>
            <person name="Ross M."/>
            <person name="Santibanez J."/>
            <person name="Aqrawi P."/>
            <person name="Gross S."/>
            <person name="Joshi V."/>
            <person name="Fowler G."/>
            <person name="Nazareth L."/>
            <person name="Reid J."/>
            <person name="Worley K."/>
            <person name="Petrosino J."/>
            <person name="Highlander S."/>
            <person name="Gibbs R."/>
        </authorList>
    </citation>
    <scope>NUCLEOTIDE SEQUENCE [LARGE SCALE GENOMIC DNA]</scope>
    <source>
        <strain evidence="2 3">ATCC BAA-614</strain>
    </source>
</reference>
<protein>
    <submittedName>
        <fullName evidence="2">Uncharacterized protein</fullName>
    </submittedName>
</protein>
<sequence>MSTVINPWAITGDDEAQAFNSDRDPSRQQPIHDQDSEHDSVRGIDELAVLQVAHDGLRLPLRGADRDEAVRRMHGRVELELIAWRLYTTTRTVHRVAARLGLTEHHRTRRELVTTSAR</sequence>
<dbReference type="Proteomes" id="UP000003653">
    <property type="component" value="Unassembled WGS sequence"/>
</dbReference>
<dbReference type="EMBL" id="ADNV01000136">
    <property type="protein sequence ID" value="EFG78341.1"/>
    <property type="molecule type" value="Genomic_DNA"/>
</dbReference>